<comment type="caution">
    <text evidence="1">The sequence shown here is derived from an EMBL/GenBank/DDBJ whole genome shotgun (WGS) entry which is preliminary data.</text>
</comment>
<name>A0ACB8GXA0_PSICU</name>
<protein>
    <submittedName>
        <fullName evidence="1">Uncharacterized protein</fullName>
    </submittedName>
</protein>
<evidence type="ECO:0000313" key="2">
    <source>
        <dbReference type="Proteomes" id="UP000664032"/>
    </source>
</evidence>
<accession>A0ACB8GXA0</accession>
<reference evidence="1" key="1">
    <citation type="submission" date="2021-10" db="EMBL/GenBank/DDBJ databases">
        <title>Psilocybe cubensis genome.</title>
        <authorList>
            <person name="Mckernan K.J."/>
            <person name="Crawford S."/>
            <person name="Trippe A."/>
            <person name="Kane L.T."/>
            <person name="Mclaughlin S."/>
        </authorList>
    </citation>
    <scope>NUCLEOTIDE SEQUENCE</scope>
    <source>
        <strain evidence="1">MGC-MH-2018</strain>
    </source>
</reference>
<evidence type="ECO:0000313" key="1">
    <source>
        <dbReference type="EMBL" id="KAH9480219.1"/>
    </source>
</evidence>
<keyword evidence="2" id="KW-1185">Reference proteome</keyword>
<organism evidence="1 2">
    <name type="scientific">Psilocybe cubensis</name>
    <name type="common">Psychedelic mushroom</name>
    <name type="synonym">Stropharia cubensis</name>
    <dbReference type="NCBI Taxonomy" id="181762"/>
    <lineage>
        <taxon>Eukaryota</taxon>
        <taxon>Fungi</taxon>
        <taxon>Dikarya</taxon>
        <taxon>Basidiomycota</taxon>
        <taxon>Agaricomycotina</taxon>
        <taxon>Agaricomycetes</taxon>
        <taxon>Agaricomycetidae</taxon>
        <taxon>Agaricales</taxon>
        <taxon>Agaricineae</taxon>
        <taxon>Strophariaceae</taxon>
        <taxon>Psilocybe</taxon>
    </lineage>
</organism>
<dbReference type="Proteomes" id="UP000664032">
    <property type="component" value="Unassembled WGS sequence"/>
</dbReference>
<dbReference type="EMBL" id="JAFIQS020000006">
    <property type="protein sequence ID" value="KAH9480219.1"/>
    <property type="molecule type" value="Genomic_DNA"/>
</dbReference>
<proteinExistence type="predicted"/>
<gene>
    <name evidence="1" type="ORF">JR316_0006817</name>
</gene>
<sequence>MHGEPLLILPRYEGRPATKQEIRDMIIDRWLKRQELEIQYPSVRRYVKGKQEPLRVYGFPLLNKDLDQLLINVGIAFDPEAPPTQRHIPAYEIIINALPKRMDPSFQYWRWVHGPPEENHGRMLVVAIATNETWHDLAVASDHAYLRAVNYAWWTKIDGKMDLYYVRLLYLIKVGRRHIMLYNIEMMNSYAM</sequence>